<keyword evidence="10" id="KW-0479">Metal-binding</keyword>
<dbReference type="Pfam" id="PF04757">
    <property type="entry name" value="Pex2_Pex12"/>
    <property type="match status" value="1"/>
</dbReference>
<evidence type="ECO:0000256" key="16">
    <source>
        <dbReference type="ARBA" id="ARBA00023136"/>
    </source>
</evidence>
<evidence type="ECO:0000259" key="22">
    <source>
        <dbReference type="PROSITE" id="PS50089"/>
    </source>
</evidence>
<dbReference type="Proteomes" id="UP000070544">
    <property type="component" value="Unassembled WGS sequence"/>
</dbReference>
<dbReference type="PROSITE" id="PS50089">
    <property type="entry name" value="ZF_RING_2"/>
    <property type="match status" value="1"/>
</dbReference>
<dbReference type="SMART" id="SM00184">
    <property type="entry name" value="RING"/>
    <property type="match status" value="1"/>
</dbReference>
<evidence type="ECO:0000256" key="17">
    <source>
        <dbReference type="ARBA" id="ARBA00023140"/>
    </source>
</evidence>
<evidence type="ECO:0000256" key="15">
    <source>
        <dbReference type="ARBA" id="ARBA00022989"/>
    </source>
</evidence>
<keyword evidence="24" id="KW-1185">Reference proteome</keyword>
<dbReference type="InterPro" id="IPR017907">
    <property type="entry name" value="Znf_RING_CS"/>
</dbReference>
<evidence type="ECO:0000256" key="8">
    <source>
        <dbReference type="ARBA" id="ARBA00022679"/>
    </source>
</evidence>
<feature type="transmembrane region" description="Helical" evidence="21">
    <location>
        <begin position="291"/>
        <end position="314"/>
    </location>
</feature>
<evidence type="ECO:0000313" key="24">
    <source>
        <dbReference type="Proteomes" id="UP000070544"/>
    </source>
</evidence>
<feature type="domain" description="RING-type" evidence="22">
    <location>
        <begin position="410"/>
        <end position="449"/>
    </location>
</feature>
<dbReference type="InterPro" id="IPR025654">
    <property type="entry name" value="PEX2/10"/>
</dbReference>
<feature type="region of interest" description="Disordered" evidence="20">
    <location>
        <begin position="1"/>
        <end position="110"/>
    </location>
</feature>
<comment type="subcellular location">
    <subcellularLocation>
        <location evidence="2">Peroxisome membrane</location>
        <topology evidence="2">Multi-pass membrane protein</topology>
    </subcellularLocation>
</comment>
<evidence type="ECO:0000256" key="18">
    <source>
        <dbReference type="ARBA" id="ARBA00041230"/>
    </source>
</evidence>
<dbReference type="AlphaFoldDB" id="A0A138ZZ75"/>
<organism evidence="23 24">
    <name type="scientific">Gonapodya prolifera (strain JEL478)</name>
    <name type="common">Monoblepharis prolifera</name>
    <dbReference type="NCBI Taxonomy" id="1344416"/>
    <lineage>
        <taxon>Eukaryota</taxon>
        <taxon>Fungi</taxon>
        <taxon>Fungi incertae sedis</taxon>
        <taxon>Chytridiomycota</taxon>
        <taxon>Chytridiomycota incertae sedis</taxon>
        <taxon>Monoblepharidomycetes</taxon>
        <taxon>Monoblepharidales</taxon>
        <taxon>Gonapodyaceae</taxon>
        <taxon>Gonapodya</taxon>
    </lineage>
</organism>
<evidence type="ECO:0000256" key="4">
    <source>
        <dbReference type="ARBA" id="ARBA00008704"/>
    </source>
</evidence>
<evidence type="ECO:0000313" key="23">
    <source>
        <dbReference type="EMBL" id="KXS09575.1"/>
    </source>
</evidence>
<keyword evidence="8" id="KW-0808">Transferase</keyword>
<evidence type="ECO:0000256" key="2">
    <source>
        <dbReference type="ARBA" id="ARBA00004585"/>
    </source>
</evidence>
<evidence type="ECO:0000256" key="11">
    <source>
        <dbReference type="ARBA" id="ARBA00022771"/>
    </source>
</evidence>
<dbReference type="EC" id="2.3.2.27" evidence="5"/>
<dbReference type="SUPFAM" id="SSF57850">
    <property type="entry name" value="RING/U-box"/>
    <property type="match status" value="1"/>
</dbReference>
<keyword evidence="12" id="KW-0833">Ubl conjugation pathway</keyword>
<dbReference type="GO" id="GO:0008270">
    <property type="term" value="F:zinc ion binding"/>
    <property type="evidence" value="ECO:0007669"/>
    <property type="project" value="UniProtKB-KW"/>
</dbReference>
<keyword evidence="11 19" id="KW-0863">Zinc-finger</keyword>
<dbReference type="InterPro" id="IPR006845">
    <property type="entry name" value="Pex_N"/>
</dbReference>
<keyword evidence="7" id="KW-0962">Peroxisome biogenesis</keyword>
<dbReference type="GO" id="GO:0016567">
    <property type="term" value="P:protein ubiquitination"/>
    <property type="evidence" value="ECO:0007669"/>
    <property type="project" value="UniProtKB-ARBA"/>
</dbReference>
<sequence length="464" mass="51072">MSGAPKVSTRRMAATREVSMPSSGPSTTSPTPVLSQSDRLVPNPINEPPSAPMPLTSNVTSPAFPSSPSNPDNLPPTKSLDPSLAPLSPQLPNVTSSQPHQRPKFDLSFPGASQADIIRANQKDEQAEMMLQQQITQVVVQTWGTRFHMRHGQDINFGASLVYYCLTTLAGSQTLGEEYCDIFPVTASSVGVPRPPPVSKRLALVALQCVVPYLLSKWASALRGQGQLAQFANLPPQLEAFLRAQGQLPPRPPVVEEAPALVENPSIADRVKASYKSMQSRLPSIIPKIRIFLTSYVTPLHLAIFYFTGIYYTIAKRLVGWRYIFTRQLHPAELPISYEPMGLVIVLQTIVEAIRALRSLTTLTETKASEQGATDPEALADVPEGDEIEVETDEWERQPPPVVMSGAKKCTLCLEPRKSPAATECGHVFCWRCISEWINESKPECPLCRQSIKAAHLYPLYHYI</sequence>
<dbReference type="GO" id="GO:0061630">
    <property type="term" value="F:ubiquitin protein ligase activity"/>
    <property type="evidence" value="ECO:0007669"/>
    <property type="project" value="UniProtKB-EC"/>
</dbReference>
<keyword evidence="14" id="KW-0653">Protein transport</keyword>
<dbReference type="EMBL" id="KQ965858">
    <property type="protein sequence ID" value="KXS09575.1"/>
    <property type="molecule type" value="Genomic_DNA"/>
</dbReference>
<comment type="similarity">
    <text evidence="4">Belongs to the pex2/pex10/pex12 family.</text>
</comment>
<feature type="compositionally biased region" description="Polar residues" evidence="20">
    <location>
        <begin position="90"/>
        <end position="100"/>
    </location>
</feature>
<dbReference type="CDD" id="cd16527">
    <property type="entry name" value="RING-HC_PEX10"/>
    <property type="match status" value="1"/>
</dbReference>
<name>A0A138ZZ75_GONPJ</name>
<evidence type="ECO:0000256" key="13">
    <source>
        <dbReference type="ARBA" id="ARBA00022833"/>
    </source>
</evidence>
<keyword evidence="6" id="KW-0813">Transport</keyword>
<comment type="pathway">
    <text evidence="3">Protein modification; protein ubiquitination.</text>
</comment>
<dbReference type="GO" id="GO:0016562">
    <property type="term" value="P:protein import into peroxisome matrix, receptor recycling"/>
    <property type="evidence" value="ECO:0007669"/>
    <property type="project" value="UniProtKB-ARBA"/>
</dbReference>
<evidence type="ECO:0000256" key="10">
    <source>
        <dbReference type="ARBA" id="ARBA00022723"/>
    </source>
</evidence>
<protein>
    <recommendedName>
        <fullName evidence="5">RING-type E3 ubiquitin transferase</fullName>
        <ecNumber evidence="5">2.3.2.27</ecNumber>
    </recommendedName>
    <alternativeName>
        <fullName evidence="18">Peroxin-10</fullName>
    </alternativeName>
</protein>
<evidence type="ECO:0000256" key="19">
    <source>
        <dbReference type="PROSITE-ProRule" id="PRU00175"/>
    </source>
</evidence>
<feature type="compositionally biased region" description="Polar residues" evidence="20">
    <location>
        <begin position="55"/>
        <end position="64"/>
    </location>
</feature>
<evidence type="ECO:0000256" key="21">
    <source>
        <dbReference type="SAM" id="Phobius"/>
    </source>
</evidence>
<reference evidence="23 24" key="1">
    <citation type="journal article" date="2015" name="Genome Biol. Evol.">
        <title>Phylogenomic analyses indicate that early fungi evolved digesting cell walls of algal ancestors of land plants.</title>
        <authorList>
            <person name="Chang Y."/>
            <person name="Wang S."/>
            <person name="Sekimoto S."/>
            <person name="Aerts A.L."/>
            <person name="Choi C."/>
            <person name="Clum A."/>
            <person name="LaButti K.M."/>
            <person name="Lindquist E.A."/>
            <person name="Yee Ngan C."/>
            <person name="Ohm R.A."/>
            <person name="Salamov A.A."/>
            <person name="Grigoriev I.V."/>
            <person name="Spatafora J.W."/>
            <person name="Berbee M.L."/>
        </authorList>
    </citation>
    <scope>NUCLEOTIDE SEQUENCE [LARGE SCALE GENOMIC DNA]</scope>
    <source>
        <strain evidence="23 24">JEL478</strain>
    </source>
</reference>
<evidence type="ECO:0000256" key="12">
    <source>
        <dbReference type="ARBA" id="ARBA00022786"/>
    </source>
</evidence>
<accession>A0A138ZZ75</accession>
<evidence type="ECO:0000256" key="3">
    <source>
        <dbReference type="ARBA" id="ARBA00004906"/>
    </source>
</evidence>
<comment type="catalytic activity">
    <reaction evidence="1">
        <text>S-ubiquitinyl-[E2 ubiquitin-conjugating enzyme]-L-cysteine + [acceptor protein]-L-lysine = [E2 ubiquitin-conjugating enzyme]-L-cysteine + N(6)-ubiquitinyl-[acceptor protein]-L-lysine.</text>
        <dbReference type="EC" id="2.3.2.27"/>
    </reaction>
</comment>
<feature type="compositionally biased region" description="Low complexity" evidence="20">
    <location>
        <begin position="66"/>
        <end position="76"/>
    </location>
</feature>
<dbReference type="GO" id="GO:0005778">
    <property type="term" value="C:peroxisomal membrane"/>
    <property type="evidence" value="ECO:0007669"/>
    <property type="project" value="UniProtKB-SubCell"/>
</dbReference>
<feature type="compositionally biased region" description="Low complexity" evidence="20">
    <location>
        <begin position="19"/>
        <end position="37"/>
    </location>
</feature>
<keyword evidence="16 21" id="KW-0472">Membrane</keyword>
<keyword evidence="13" id="KW-0862">Zinc</keyword>
<dbReference type="OrthoDB" id="6270329at2759"/>
<keyword evidence="9 21" id="KW-0812">Transmembrane</keyword>
<dbReference type="Gene3D" id="3.30.40.10">
    <property type="entry name" value="Zinc/RING finger domain, C3HC4 (zinc finger)"/>
    <property type="match status" value="1"/>
</dbReference>
<evidence type="ECO:0000256" key="5">
    <source>
        <dbReference type="ARBA" id="ARBA00012483"/>
    </source>
</evidence>
<dbReference type="PANTHER" id="PTHR23350:SF0">
    <property type="entry name" value="PEROXISOME BIOGENESIS FACTOR 10"/>
    <property type="match status" value="1"/>
</dbReference>
<dbReference type="Pfam" id="PF13920">
    <property type="entry name" value="zf-C3HC4_3"/>
    <property type="match status" value="1"/>
</dbReference>
<evidence type="ECO:0000256" key="6">
    <source>
        <dbReference type="ARBA" id="ARBA00022448"/>
    </source>
</evidence>
<dbReference type="STRING" id="1344416.A0A138ZZ75"/>
<evidence type="ECO:0000256" key="1">
    <source>
        <dbReference type="ARBA" id="ARBA00000900"/>
    </source>
</evidence>
<dbReference type="InterPro" id="IPR001841">
    <property type="entry name" value="Znf_RING"/>
</dbReference>
<evidence type="ECO:0000256" key="7">
    <source>
        <dbReference type="ARBA" id="ARBA00022593"/>
    </source>
</evidence>
<dbReference type="OMA" id="YCDVVQL"/>
<keyword evidence="17" id="KW-0576">Peroxisome</keyword>
<proteinExistence type="inferred from homology"/>
<evidence type="ECO:0000256" key="9">
    <source>
        <dbReference type="ARBA" id="ARBA00022692"/>
    </source>
</evidence>
<gene>
    <name evidence="23" type="ORF">M427DRAFT_63869</name>
</gene>
<evidence type="ECO:0000256" key="14">
    <source>
        <dbReference type="ARBA" id="ARBA00022927"/>
    </source>
</evidence>
<dbReference type="PROSITE" id="PS00518">
    <property type="entry name" value="ZF_RING_1"/>
    <property type="match status" value="1"/>
</dbReference>
<keyword evidence="15 21" id="KW-1133">Transmembrane helix</keyword>
<dbReference type="PANTHER" id="PTHR23350">
    <property type="entry name" value="PEROXISOME ASSEMBLY PROTEIN 10"/>
    <property type="match status" value="1"/>
</dbReference>
<evidence type="ECO:0000256" key="20">
    <source>
        <dbReference type="SAM" id="MobiDB-lite"/>
    </source>
</evidence>
<dbReference type="InterPro" id="IPR013083">
    <property type="entry name" value="Znf_RING/FYVE/PHD"/>
</dbReference>